<name>A0A164Y9D9_9CRUS</name>
<sequence>MVNVFLPLYFSQTIIELKNRDDHYAYPHVHRRISGTMNDARKEKTLVKTSAMTWLGGARVTARARTDRESRW</sequence>
<accession>A0A164Y9D9</accession>
<comment type="caution">
    <text evidence="1">The sequence shown here is derived from an EMBL/GenBank/DDBJ whole genome shotgun (WGS) entry which is preliminary data.</text>
</comment>
<gene>
    <name evidence="1" type="ORF">APZ42_019563</name>
</gene>
<evidence type="ECO:0000313" key="1">
    <source>
        <dbReference type="EMBL" id="KZS15017.1"/>
    </source>
</evidence>
<dbReference type="EMBL" id="LRGB01000930">
    <property type="protein sequence ID" value="KZS15017.1"/>
    <property type="molecule type" value="Genomic_DNA"/>
</dbReference>
<dbReference type="Proteomes" id="UP000076858">
    <property type="component" value="Unassembled WGS sequence"/>
</dbReference>
<keyword evidence="2" id="KW-1185">Reference proteome</keyword>
<dbReference type="AlphaFoldDB" id="A0A164Y9D9"/>
<reference evidence="1 2" key="1">
    <citation type="submission" date="2016-03" db="EMBL/GenBank/DDBJ databases">
        <title>EvidentialGene: Evidence-directed Construction of Genes on Genomes.</title>
        <authorList>
            <person name="Gilbert D.G."/>
            <person name="Choi J.-H."/>
            <person name="Mockaitis K."/>
            <person name="Colbourne J."/>
            <person name="Pfrender M."/>
        </authorList>
    </citation>
    <scope>NUCLEOTIDE SEQUENCE [LARGE SCALE GENOMIC DNA]</scope>
    <source>
        <strain evidence="1 2">Xinb3</strain>
        <tissue evidence="1">Complete organism</tissue>
    </source>
</reference>
<evidence type="ECO:0000313" key="2">
    <source>
        <dbReference type="Proteomes" id="UP000076858"/>
    </source>
</evidence>
<organism evidence="1 2">
    <name type="scientific">Daphnia magna</name>
    <dbReference type="NCBI Taxonomy" id="35525"/>
    <lineage>
        <taxon>Eukaryota</taxon>
        <taxon>Metazoa</taxon>
        <taxon>Ecdysozoa</taxon>
        <taxon>Arthropoda</taxon>
        <taxon>Crustacea</taxon>
        <taxon>Branchiopoda</taxon>
        <taxon>Diplostraca</taxon>
        <taxon>Cladocera</taxon>
        <taxon>Anomopoda</taxon>
        <taxon>Daphniidae</taxon>
        <taxon>Daphnia</taxon>
    </lineage>
</organism>
<protein>
    <submittedName>
        <fullName evidence="1">Uncharacterized protein</fullName>
    </submittedName>
</protein>
<proteinExistence type="predicted"/>